<protein>
    <submittedName>
        <fullName evidence="1">Integrase</fullName>
    </submittedName>
</protein>
<evidence type="ECO:0000313" key="1">
    <source>
        <dbReference type="EMBL" id="CAG74488.1"/>
    </source>
</evidence>
<dbReference type="KEGG" id="eca:ECA1583"/>
<proteinExistence type="predicted"/>
<dbReference type="AlphaFoldDB" id="Q6D6U7"/>
<organism evidence="1 2">
    <name type="scientific">Pectobacterium atrosepticum (strain SCRI 1043 / ATCC BAA-672)</name>
    <name type="common">Erwinia carotovora subsp. atroseptica</name>
    <dbReference type="NCBI Taxonomy" id="218491"/>
    <lineage>
        <taxon>Bacteria</taxon>
        <taxon>Pseudomonadati</taxon>
        <taxon>Pseudomonadota</taxon>
        <taxon>Gammaproteobacteria</taxon>
        <taxon>Enterobacterales</taxon>
        <taxon>Pectobacteriaceae</taxon>
        <taxon>Pectobacterium</taxon>
    </lineage>
</organism>
<reference evidence="1" key="1">
    <citation type="submission" date="2004-02" db="EMBL/GenBank/DDBJ databases">
        <title>The genome sequence of the enterobacterial phytopathogen Erwinia carotovora subsp. atroseptica SCRI1043 and functional genomic identification of novel virulence factors.</title>
        <authorList>
            <person name="Bell K.S."/>
            <person name="Sebaihia M."/>
            <person name="Pritchard L."/>
            <person name="Holden M."/>
            <person name="Hyman L.J."/>
            <person name="Holeva M.C."/>
            <person name="Thomson N.R."/>
            <person name="Bentley S.D."/>
            <person name="Churcher C."/>
            <person name="Mungall K."/>
            <person name="Atkin R."/>
            <person name="Bason N."/>
            <person name="Brooks K."/>
            <person name="Chillingworth T."/>
            <person name="Clark K."/>
            <person name="Doggett J."/>
            <person name="Fraser A."/>
            <person name="Hance Z."/>
            <person name="Hauser H."/>
            <person name="Jagels K."/>
            <person name="Moule S."/>
            <person name="Norbertczak H."/>
            <person name="Ormond D."/>
            <person name="Price C."/>
            <person name="Quail M.A."/>
            <person name="Sanders M."/>
            <person name="Walker D."/>
            <person name="Whitehead S."/>
            <person name="Salmond G.P.C."/>
            <person name="Birch P.R.J."/>
            <person name="Barrell B.G."/>
            <person name="Parkhill J."/>
            <person name="Toth I.K."/>
        </authorList>
    </citation>
    <scope>NUCLEOTIDE SEQUENCE</scope>
    <source>
        <strain evidence="1">SCRI1043</strain>
    </source>
</reference>
<dbReference type="EMBL" id="BX950851">
    <property type="protein sequence ID" value="CAG74488.1"/>
    <property type="molecule type" value="Genomic_DNA"/>
</dbReference>
<keyword evidence="2" id="KW-1185">Reference proteome</keyword>
<sequence length="83" mass="9436">YLKSPDCNGQGFYCICTPSSLNYLLNKQSDNGLHTGRDRLFSLLKKRRLRVPVRPVCHKATDSHHSDHGIQYFSVPYQSIQAG</sequence>
<feature type="non-terminal residue" evidence="1">
    <location>
        <position position="1"/>
    </location>
</feature>
<evidence type="ECO:0000313" key="2">
    <source>
        <dbReference type="Proteomes" id="UP000007966"/>
    </source>
</evidence>
<accession>Q6D6U7</accession>
<name>Q6D6U7_PECAS</name>
<dbReference type="Proteomes" id="UP000007966">
    <property type="component" value="Chromosome"/>
</dbReference>
<dbReference type="HOGENOM" id="CLU_2547968_0_0_6"/>
<gene>
    <name evidence="1" type="ordered locus">ECA1583</name>
</gene>